<accession>A0A4R5CWA5</accession>
<gene>
    <name evidence="2" type="ORF">E0F98_06780</name>
</gene>
<organism evidence="2 3">
    <name type="scientific">Flavobacterium hiemivividum</name>
    <dbReference type="NCBI Taxonomy" id="2541734"/>
    <lineage>
        <taxon>Bacteria</taxon>
        <taxon>Pseudomonadati</taxon>
        <taxon>Bacteroidota</taxon>
        <taxon>Flavobacteriia</taxon>
        <taxon>Flavobacteriales</taxon>
        <taxon>Flavobacteriaceae</taxon>
        <taxon>Flavobacterium</taxon>
    </lineage>
</organism>
<dbReference type="Proteomes" id="UP000294597">
    <property type="component" value="Unassembled WGS sequence"/>
</dbReference>
<evidence type="ECO:0000259" key="1">
    <source>
        <dbReference type="Pfam" id="PF13274"/>
    </source>
</evidence>
<proteinExistence type="predicted"/>
<reference evidence="2 3" key="1">
    <citation type="submission" date="2019-03" db="EMBL/GenBank/DDBJ databases">
        <title>Flavobacterium TSA-D2 sp. nov., isolated from arctic soil.</title>
        <authorList>
            <person name="Chaudhary D.K."/>
        </authorList>
    </citation>
    <scope>NUCLEOTIDE SEQUENCE [LARGE SCALE GENOMIC DNA]</scope>
    <source>
        <strain evidence="2 3">TSA-D2</strain>
    </source>
</reference>
<dbReference type="InterPro" id="IPR025272">
    <property type="entry name" value="SocA_Panacea"/>
</dbReference>
<evidence type="ECO:0000313" key="2">
    <source>
        <dbReference type="EMBL" id="TDE05039.1"/>
    </source>
</evidence>
<comment type="caution">
    <text evidence="2">The sequence shown here is derived from an EMBL/GenBank/DDBJ whole genome shotgun (WGS) entry which is preliminary data.</text>
</comment>
<dbReference type="EMBL" id="SMFO01000003">
    <property type="protein sequence ID" value="TDE05039.1"/>
    <property type="molecule type" value="Genomic_DNA"/>
</dbReference>
<dbReference type="Pfam" id="PF13274">
    <property type="entry name" value="SocA_Panacea"/>
    <property type="match status" value="1"/>
</dbReference>
<name>A0A4R5CWA5_9FLAO</name>
<keyword evidence="3" id="KW-1185">Reference proteome</keyword>
<evidence type="ECO:0000313" key="3">
    <source>
        <dbReference type="Proteomes" id="UP000294597"/>
    </source>
</evidence>
<dbReference type="AlphaFoldDB" id="A0A4R5CWA5"/>
<dbReference type="RefSeq" id="WP_132109843.1">
    <property type="nucleotide sequence ID" value="NZ_SMFO01000003.1"/>
</dbReference>
<protein>
    <submittedName>
        <fullName evidence="2">DUF4065 domain-containing protein</fullName>
    </submittedName>
</protein>
<sequence length="180" mass="20895">MAIQDSKTEAFEYVLFKLVEWYNEECNNTETNDISTLKALKLLFFVSSVDTVKESSDTLLDSPFNNFVAMPYGHVESDVYKDIKSSKFQNVVIRNNSTIVENIDFINKLNPSTIVKIDKSIKSLKSINNKLIELSAFKLVELSHKWFSWKINYQKALQRGDFSHEIDISEIKSEDKFYQI</sequence>
<feature type="domain" description="Antitoxin SocA-like Panacea" evidence="1">
    <location>
        <begin position="41"/>
        <end position="149"/>
    </location>
</feature>